<gene>
    <name evidence="2" type="primary">P0603C10.37</name>
</gene>
<dbReference type="AlphaFoldDB" id="Q652S2"/>
<name>Q652S2_ORYSJ</name>
<proteinExistence type="predicted"/>
<sequence>MKKKQEIESTADDPKTGKAETRQGHGSGEAATLGGRSGKAFIRDGDEMEAWSRGGGGVDRRRQKRRRSGQGGGGAVKAEAEAEGEACVDQRRRLGPVSCRPSVLLREPRHGPTVGPGRHGHEH</sequence>
<protein>
    <submittedName>
        <fullName evidence="2">Uncharacterized protein</fullName>
    </submittedName>
</protein>
<reference evidence="3" key="1">
    <citation type="journal article" date="2005" name="Nature">
        <title>The map-based sequence of the rice genome.</title>
        <authorList>
            <consortium name="International rice genome sequencing project (IRGSP)"/>
            <person name="Matsumoto T."/>
            <person name="Wu J."/>
            <person name="Kanamori H."/>
            <person name="Katayose Y."/>
            <person name="Fujisawa M."/>
            <person name="Namiki N."/>
            <person name="Mizuno H."/>
            <person name="Yamamoto K."/>
            <person name="Antonio B.A."/>
            <person name="Baba T."/>
            <person name="Sakata K."/>
            <person name="Nagamura Y."/>
            <person name="Aoki H."/>
            <person name="Arikawa K."/>
            <person name="Arita K."/>
            <person name="Bito T."/>
            <person name="Chiden Y."/>
            <person name="Fujitsuka N."/>
            <person name="Fukunaka R."/>
            <person name="Hamada M."/>
            <person name="Harada C."/>
            <person name="Hayashi A."/>
            <person name="Hijishita S."/>
            <person name="Honda M."/>
            <person name="Hosokawa S."/>
            <person name="Ichikawa Y."/>
            <person name="Idonuma A."/>
            <person name="Iijima M."/>
            <person name="Ikeda M."/>
            <person name="Ikeno M."/>
            <person name="Ito K."/>
            <person name="Ito S."/>
            <person name="Ito T."/>
            <person name="Ito Y."/>
            <person name="Ito Y."/>
            <person name="Iwabuchi A."/>
            <person name="Kamiya K."/>
            <person name="Karasawa W."/>
            <person name="Kurita K."/>
            <person name="Katagiri S."/>
            <person name="Kikuta A."/>
            <person name="Kobayashi H."/>
            <person name="Kobayashi N."/>
            <person name="Machita K."/>
            <person name="Maehara T."/>
            <person name="Masukawa M."/>
            <person name="Mizubayashi T."/>
            <person name="Mukai Y."/>
            <person name="Nagasaki H."/>
            <person name="Nagata Y."/>
            <person name="Naito S."/>
            <person name="Nakashima M."/>
            <person name="Nakama Y."/>
            <person name="Nakamichi Y."/>
            <person name="Nakamura M."/>
            <person name="Meguro A."/>
            <person name="Negishi M."/>
            <person name="Ohta I."/>
            <person name="Ohta T."/>
            <person name="Okamoto M."/>
            <person name="Ono N."/>
            <person name="Saji S."/>
            <person name="Sakaguchi M."/>
            <person name="Sakai K."/>
            <person name="Shibata M."/>
            <person name="Shimokawa T."/>
            <person name="Song J."/>
            <person name="Takazaki Y."/>
            <person name="Terasawa K."/>
            <person name="Tsugane M."/>
            <person name="Tsuji K."/>
            <person name="Ueda S."/>
            <person name="Waki K."/>
            <person name="Yamagata H."/>
            <person name="Yamamoto M."/>
            <person name="Yamamoto S."/>
            <person name="Yamane H."/>
            <person name="Yoshiki S."/>
            <person name="Yoshihara R."/>
            <person name="Yukawa K."/>
            <person name="Zhong H."/>
            <person name="Yano M."/>
            <person name="Yuan Q."/>
            <person name="Ouyang S."/>
            <person name="Liu J."/>
            <person name="Jones K.M."/>
            <person name="Gansberger K."/>
            <person name="Moffat K."/>
            <person name="Hill J."/>
            <person name="Bera J."/>
            <person name="Fadrosh D."/>
            <person name="Jin S."/>
            <person name="Johri S."/>
            <person name="Kim M."/>
            <person name="Overton L."/>
            <person name="Reardon M."/>
            <person name="Tsitrin T."/>
            <person name="Vuong H."/>
            <person name="Weaver B."/>
            <person name="Ciecko A."/>
            <person name="Tallon L."/>
            <person name="Jackson J."/>
            <person name="Pai G."/>
            <person name="Aken S.V."/>
            <person name="Utterback T."/>
            <person name="Reidmuller S."/>
            <person name="Feldblyum T."/>
            <person name="Hsiao J."/>
            <person name="Zismann V."/>
            <person name="Iobst S."/>
            <person name="de Vazeille A.R."/>
            <person name="Buell C.R."/>
            <person name="Ying K."/>
            <person name="Li Y."/>
            <person name="Lu T."/>
            <person name="Huang Y."/>
            <person name="Zhao Q."/>
            <person name="Feng Q."/>
            <person name="Zhang L."/>
            <person name="Zhu J."/>
            <person name="Weng Q."/>
            <person name="Mu J."/>
            <person name="Lu Y."/>
            <person name="Fan D."/>
            <person name="Liu Y."/>
            <person name="Guan J."/>
            <person name="Zhang Y."/>
            <person name="Yu S."/>
            <person name="Liu X."/>
            <person name="Zhang Y."/>
            <person name="Hong G."/>
            <person name="Han B."/>
            <person name="Choisne N."/>
            <person name="Demange N."/>
            <person name="Orjeda G."/>
            <person name="Samain S."/>
            <person name="Cattolico L."/>
            <person name="Pelletier E."/>
            <person name="Couloux A."/>
            <person name="Segurens B."/>
            <person name="Wincker P."/>
            <person name="D'Hont A."/>
            <person name="Scarpelli C."/>
            <person name="Weissenbach J."/>
            <person name="Salanoubat M."/>
            <person name="Quetier F."/>
            <person name="Yu Y."/>
            <person name="Kim H.R."/>
            <person name="Rambo T."/>
            <person name="Currie J."/>
            <person name="Collura K."/>
            <person name="Luo M."/>
            <person name="Yang T."/>
            <person name="Ammiraju J.S.S."/>
            <person name="Engler F."/>
            <person name="Soderlund C."/>
            <person name="Wing R.A."/>
            <person name="Palmer L.E."/>
            <person name="de la Bastide M."/>
            <person name="Spiegel L."/>
            <person name="Nascimento L."/>
            <person name="Zutavern T."/>
            <person name="O'Shaughnessy A."/>
            <person name="Dike S."/>
            <person name="Dedhia N."/>
            <person name="Preston R."/>
            <person name="Balija V."/>
            <person name="McCombie W.R."/>
            <person name="Chow T."/>
            <person name="Chen H."/>
            <person name="Chung M."/>
            <person name="Chen C."/>
            <person name="Shaw J."/>
            <person name="Wu H."/>
            <person name="Hsiao K."/>
            <person name="Chao Y."/>
            <person name="Chu M."/>
            <person name="Cheng C."/>
            <person name="Hour A."/>
            <person name="Lee P."/>
            <person name="Lin S."/>
            <person name="Lin Y."/>
            <person name="Liou J."/>
            <person name="Liu S."/>
            <person name="Hsing Y."/>
            <person name="Raghuvanshi S."/>
            <person name="Mohanty A."/>
            <person name="Bharti A.K."/>
            <person name="Gaur A."/>
            <person name="Gupta V."/>
            <person name="Kumar D."/>
            <person name="Ravi V."/>
            <person name="Vij S."/>
            <person name="Kapur A."/>
            <person name="Khurana P."/>
            <person name="Khurana P."/>
            <person name="Khurana J.P."/>
            <person name="Tyagi A.K."/>
            <person name="Gaikwad K."/>
            <person name="Singh A."/>
            <person name="Dalal V."/>
            <person name="Srivastava S."/>
            <person name="Dixit A."/>
            <person name="Pal A.K."/>
            <person name="Ghazi I.A."/>
            <person name="Yadav M."/>
            <person name="Pandit A."/>
            <person name="Bhargava A."/>
            <person name="Sureshbabu K."/>
            <person name="Batra K."/>
            <person name="Sharma T.R."/>
            <person name="Mohapatra T."/>
            <person name="Singh N.K."/>
            <person name="Messing J."/>
            <person name="Nelson A.B."/>
            <person name="Fuks G."/>
            <person name="Kavchok S."/>
            <person name="Keizer G."/>
            <person name="Linton E."/>
            <person name="Llaca V."/>
            <person name="Song R."/>
            <person name="Tanyolac B."/>
            <person name="Young S."/>
            <person name="Ho-Il K."/>
            <person name="Hahn J.H."/>
            <person name="Sangsakoo G."/>
            <person name="Vanavichit A."/>
            <person name="de Mattos Luiz.A.T."/>
            <person name="Zimmer P.D."/>
            <person name="Malone G."/>
            <person name="Dellagostin O."/>
            <person name="de Oliveira A.C."/>
            <person name="Bevan M."/>
            <person name="Bancroft I."/>
            <person name="Minx P."/>
            <person name="Cordum H."/>
            <person name="Wilson R."/>
            <person name="Cheng Z."/>
            <person name="Jin W."/>
            <person name="Jiang J."/>
            <person name="Leong S.A."/>
            <person name="Iwama H."/>
            <person name="Gojobori T."/>
            <person name="Itoh T."/>
            <person name="Niimura Y."/>
            <person name="Fujii Y."/>
            <person name="Habara T."/>
            <person name="Sakai H."/>
            <person name="Sato Y."/>
            <person name="Wilson G."/>
            <person name="Kumar K."/>
            <person name="McCouch S."/>
            <person name="Juretic N."/>
            <person name="Hoen D."/>
            <person name="Wright S."/>
            <person name="Bruskiewich R."/>
            <person name="Bureau T."/>
            <person name="Miyao A."/>
            <person name="Hirochika H."/>
            <person name="Nishikawa T."/>
            <person name="Kadowaki K."/>
            <person name="Sugiura M."/>
            <person name="Burr B."/>
            <person name="Sasaki T."/>
        </authorList>
    </citation>
    <scope>NUCLEOTIDE SEQUENCE [LARGE SCALE GENOMIC DNA]</scope>
    <source>
        <strain evidence="3">cv. Nipponbare</strain>
    </source>
</reference>
<evidence type="ECO:0000313" key="2">
    <source>
        <dbReference type="EMBL" id="BAD46195.1"/>
    </source>
</evidence>
<feature type="region of interest" description="Disordered" evidence="1">
    <location>
        <begin position="99"/>
        <end position="123"/>
    </location>
</feature>
<reference evidence="3" key="2">
    <citation type="journal article" date="2008" name="Nucleic Acids Res.">
        <title>The rice annotation project database (RAP-DB): 2008 update.</title>
        <authorList>
            <consortium name="The rice annotation project (RAP)"/>
        </authorList>
    </citation>
    <scope>GENOME REANNOTATION</scope>
    <source>
        <strain evidence="3">cv. Nipponbare</strain>
    </source>
</reference>
<feature type="region of interest" description="Disordered" evidence="1">
    <location>
        <begin position="1"/>
        <end position="87"/>
    </location>
</feature>
<evidence type="ECO:0000313" key="3">
    <source>
        <dbReference type="Proteomes" id="UP000000763"/>
    </source>
</evidence>
<organism evidence="2 3">
    <name type="scientific">Oryza sativa subsp. japonica</name>
    <name type="common">Rice</name>
    <dbReference type="NCBI Taxonomy" id="39947"/>
    <lineage>
        <taxon>Eukaryota</taxon>
        <taxon>Viridiplantae</taxon>
        <taxon>Streptophyta</taxon>
        <taxon>Embryophyta</taxon>
        <taxon>Tracheophyta</taxon>
        <taxon>Spermatophyta</taxon>
        <taxon>Magnoliopsida</taxon>
        <taxon>Liliopsida</taxon>
        <taxon>Poales</taxon>
        <taxon>Poaceae</taxon>
        <taxon>BOP clade</taxon>
        <taxon>Oryzoideae</taxon>
        <taxon>Oryzeae</taxon>
        <taxon>Oryzinae</taxon>
        <taxon>Oryza</taxon>
        <taxon>Oryza sativa</taxon>
    </lineage>
</organism>
<dbReference type="EMBL" id="AP005527">
    <property type="protein sequence ID" value="BAD46195.1"/>
    <property type="molecule type" value="Genomic_DNA"/>
</dbReference>
<evidence type="ECO:0000256" key="1">
    <source>
        <dbReference type="SAM" id="MobiDB-lite"/>
    </source>
</evidence>
<feature type="compositionally biased region" description="Basic and acidic residues" evidence="1">
    <location>
        <begin position="1"/>
        <end position="23"/>
    </location>
</feature>
<accession>Q652S2</accession>
<dbReference type="Proteomes" id="UP000000763">
    <property type="component" value="Chromosome 6"/>
</dbReference>